<dbReference type="Gene3D" id="2.30.42.10">
    <property type="match status" value="2"/>
</dbReference>
<sequence length="334" mass="38211">MSDVSEEEDVFDEEVASVLVPPTYRITVQIDYEEGEPFGIEFGKNLTVLGVKKDMRADGILYPGDVIISINDVVVEDQVQFYDLIKRLFPMVKIEVERKLWRTPLTDVRARQIGLITKKHHEYFIAYLHRIDGMKLGLSVRQIHNQVVVSKCKVGSIVSKCYQEGDHILDVDGVRVYSKADAKERIIAGLRSASCVSTVVERKELEEQSSLSNRMLLLIGDRNPKMAPDAVKIGQREAARIRACAGKQFPLKSILRTSSHKSSTTLQSKFKFYKKFKIDEFPQFDMKPLIMRVASDTKEPNRLMHVKKKEPNRGFLNLLFGKRTYVGNKRRDFG</sequence>
<reference evidence="3" key="1">
    <citation type="submission" date="2022-11" db="UniProtKB">
        <authorList>
            <consortium name="WormBaseParasite"/>
        </authorList>
    </citation>
    <scope>IDENTIFICATION</scope>
</reference>
<dbReference type="PANTHER" id="PTHR31327">
    <property type="entry name" value="SPERM MEIOSIS PDZ DOMAIN CONTAINING PROTEINS-RELATED"/>
    <property type="match status" value="1"/>
</dbReference>
<evidence type="ECO:0000313" key="3">
    <source>
        <dbReference type="WBParaSite" id="sdigi.contig368.g7800.t1"/>
    </source>
</evidence>
<dbReference type="WBParaSite" id="sdigi.contig368.g7800.t1">
    <property type="protein sequence ID" value="sdigi.contig368.g7800.t1"/>
    <property type="gene ID" value="sdigi.contig368.g7800"/>
</dbReference>
<dbReference type="SUPFAM" id="SSF50156">
    <property type="entry name" value="PDZ domain-like"/>
    <property type="match status" value="2"/>
</dbReference>
<accession>A0A915PYI8</accession>
<proteinExistence type="predicted"/>
<organism evidence="2 3">
    <name type="scientific">Setaria digitata</name>
    <dbReference type="NCBI Taxonomy" id="48799"/>
    <lineage>
        <taxon>Eukaryota</taxon>
        <taxon>Metazoa</taxon>
        <taxon>Ecdysozoa</taxon>
        <taxon>Nematoda</taxon>
        <taxon>Chromadorea</taxon>
        <taxon>Rhabditida</taxon>
        <taxon>Spirurina</taxon>
        <taxon>Spiruromorpha</taxon>
        <taxon>Filarioidea</taxon>
        <taxon>Setariidae</taxon>
        <taxon>Setaria</taxon>
    </lineage>
</organism>
<keyword evidence="2" id="KW-1185">Reference proteome</keyword>
<dbReference type="PROSITE" id="PS50106">
    <property type="entry name" value="PDZ"/>
    <property type="match status" value="1"/>
</dbReference>
<dbReference type="AlphaFoldDB" id="A0A915PYI8"/>
<dbReference type="InterPro" id="IPR036034">
    <property type="entry name" value="PDZ_sf"/>
</dbReference>
<dbReference type="Proteomes" id="UP000887581">
    <property type="component" value="Unplaced"/>
</dbReference>
<dbReference type="InterPro" id="IPR001478">
    <property type="entry name" value="PDZ"/>
</dbReference>
<feature type="domain" description="PDZ" evidence="1">
    <location>
        <begin position="27"/>
        <end position="100"/>
    </location>
</feature>
<dbReference type="SMART" id="SM00228">
    <property type="entry name" value="PDZ"/>
    <property type="match status" value="2"/>
</dbReference>
<dbReference type="InterPro" id="IPR040264">
    <property type="entry name" value="T15H9.4-like"/>
</dbReference>
<protein>
    <submittedName>
        <fullName evidence="3">PDZ domain-containing protein</fullName>
    </submittedName>
</protein>
<evidence type="ECO:0000313" key="2">
    <source>
        <dbReference type="Proteomes" id="UP000887581"/>
    </source>
</evidence>
<name>A0A915PYI8_9BILA</name>
<evidence type="ECO:0000259" key="1">
    <source>
        <dbReference type="PROSITE" id="PS50106"/>
    </source>
</evidence>